<evidence type="ECO:0000313" key="3">
    <source>
        <dbReference type="Proteomes" id="UP000636949"/>
    </source>
</evidence>
<dbReference type="InterPro" id="IPR010982">
    <property type="entry name" value="Lambda_DNA-bd_dom_sf"/>
</dbReference>
<evidence type="ECO:0000313" key="2">
    <source>
        <dbReference type="EMBL" id="GGG09532.1"/>
    </source>
</evidence>
<dbReference type="EMBL" id="BMJS01000144">
    <property type="protein sequence ID" value="GGG09532.1"/>
    <property type="molecule type" value="Genomic_DNA"/>
</dbReference>
<dbReference type="OrthoDB" id="9791537at2"/>
<keyword evidence="3" id="KW-1185">Reference proteome</keyword>
<reference evidence="2" key="1">
    <citation type="journal article" date="2014" name="Int. J. Syst. Evol. Microbiol.">
        <title>Complete genome sequence of Corynebacterium casei LMG S-19264T (=DSM 44701T), isolated from a smear-ripened cheese.</title>
        <authorList>
            <consortium name="US DOE Joint Genome Institute (JGI-PGF)"/>
            <person name="Walter F."/>
            <person name="Albersmeier A."/>
            <person name="Kalinowski J."/>
            <person name="Ruckert C."/>
        </authorList>
    </citation>
    <scope>NUCLEOTIDE SEQUENCE</scope>
    <source>
        <strain evidence="2">CGMCC 1.15758</strain>
    </source>
</reference>
<organism evidence="2 3">
    <name type="scientific">Cysteiniphilum litorale</name>
    <dbReference type="NCBI Taxonomy" id="2056700"/>
    <lineage>
        <taxon>Bacteria</taxon>
        <taxon>Pseudomonadati</taxon>
        <taxon>Pseudomonadota</taxon>
        <taxon>Gammaproteobacteria</taxon>
        <taxon>Thiotrichales</taxon>
        <taxon>Fastidiosibacteraceae</taxon>
        <taxon>Cysteiniphilum</taxon>
    </lineage>
</organism>
<dbReference type="SMART" id="SM00530">
    <property type="entry name" value="HTH_XRE"/>
    <property type="match status" value="1"/>
</dbReference>
<accession>A0A8J3EBN9</accession>
<evidence type="ECO:0000259" key="1">
    <source>
        <dbReference type="PROSITE" id="PS50943"/>
    </source>
</evidence>
<dbReference type="InterPro" id="IPR001387">
    <property type="entry name" value="Cro/C1-type_HTH"/>
</dbReference>
<dbReference type="Gene3D" id="1.10.260.40">
    <property type="entry name" value="lambda repressor-like DNA-binding domains"/>
    <property type="match status" value="1"/>
</dbReference>
<reference evidence="2" key="2">
    <citation type="submission" date="2020-09" db="EMBL/GenBank/DDBJ databases">
        <authorList>
            <person name="Sun Q."/>
            <person name="Zhou Y."/>
        </authorList>
    </citation>
    <scope>NUCLEOTIDE SEQUENCE</scope>
    <source>
        <strain evidence="2">CGMCC 1.15758</strain>
    </source>
</reference>
<dbReference type="Pfam" id="PF13443">
    <property type="entry name" value="HTH_26"/>
    <property type="match status" value="1"/>
</dbReference>
<dbReference type="AlphaFoldDB" id="A0A8J3EBN9"/>
<gene>
    <name evidence="2" type="ORF">GCM10010995_28910</name>
</gene>
<protein>
    <recommendedName>
        <fullName evidence="1">HTH cro/C1-type domain-containing protein</fullName>
    </recommendedName>
</protein>
<comment type="caution">
    <text evidence="2">The sequence shown here is derived from an EMBL/GenBank/DDBJ whole genome shotgun (WGS) entry which is preliminary data.</text>
</comment>
<name>A0A8J3EBN9_9GAMM</name>
<dbReference type="Proteomes" id="UP000636949">
    <property type="component" value="Unassembled WGS sequence"/>
</dbReference>
<dbReference type="RefSeq" id="WP_117004198.1">
    <property type="nucleotide sequence ID" value="NZ_BMJS01000144.1"/>
</dbReference>
<dbReference type="SUPFAM" id="SSF47413">
    <property type="entry name" value="lambda repressor-like DNA-binding domains"/>
    <property type="match status" value="1"/>
</dbReference>
<dbReference type="GO" id="GO:0003677">
    <property type="term" value="F:DNA binding"/>
    <property type="evidence" value="ECO:0007669"/>
    <property type="project" value="InterPro"/>
</dbReference>
<proteinExistence type="predicted"/>
<dbReference type="PROSITE" id="PS50943">
    <property type="entry name" value="HTH_CROC1"/>
    <property type="match status" value="1"/>
</dbReference>
<feature type="domain" description="HTH cro/C1-type" evidence="1">
    <location>
        <begin position="20"/>
        <end position="75"/>
    </location>
</feature>
<sequence length="162" mass="18753">MENTQKKFEATNKYELPFVLKKLIDSTGMELADFCRKIEIGYATIYQILAGKNQSPRIDTLLPIAKYFNISVEQLIGEEPLETPTRKKSISVGNDTKNTVWQHTLFIDCVKTVSSILEKHPKEIGVDQFLATIKEVYMYSITQKLKTADKKFATWYCKHYFQ</sequence>